<reference evidence="8" key="1">
    <citation type="submission" date="2023-05" db="EMBL/GenBank/DDBJ databases">
        <title>High-quality long-read genome of Scophthalmus maximus.</title>
        <authorList>
            <person name="Lien S."/>
            <person name="Martinez P."/>
        </authorList>
    </citation>
    <scope>NUCLEOTIDE SEQUENCE [LARGE SCALE GENOMIC DNA]</scope>
</reference>
<evidence type="ECO:0000256" key="6">
    <source>
        <dbReference type="ARBA" id="ARBA00031498"/>
    </source>
</evidence>
<dbReference type="InterPro" id="IPR014752">
    <property type="entry name" value="Arrestin-like_C"/>
</dbReference>
<gene>
    <name evidence="8" type="primary">ARR3</name>
</gene>
<comment type="similarity">
    <text evidence="1">Belongs to the arrestin family.</text>
</comment>
<dbReference type="AlphaFoldDB" id="A0A8D3EB79"/>
<reference evidence="8" key="2">
    <citation type="submission" date="2025-08" db="UniProtKB">
        <authorList>
            <consortium name="Ensembl"/>
        </authorList>
    </citation>
    <scope>IDENTIFICATION</scope>
</reference>
<evidence type="ECO:0000313" key="9">
    <source>
        <dbReference type="Proteomes" id="UP000694558"/>
    </source>
</evidence>
<keyword evidence="4" id="KW-0844">Vision</keyword>
<dbReference type="InterPro" id="IPR000698">
    <property type="entry name" value="Arrestin"/>
</dbReference>
<dbReference type="SUPFAM" id="SSF81296">
    <property type="entry name" value="E set domains"/>
    <property type="match status" value="2"/>
</dbReference>
<dbReference type="PANTHER" id="PTHR11792:SF19">
    <property type="entry name" value="ARRESTIN-C"/>
    <property type="match status" value="1"/>
</dbReference>
<evidence type="ECO:0000256" key="5">
    <source>
        <dbReference type="ARBA" id="ARBA00024976"/>
    </source>
</evidence>
<keyword evidence="3" id="KW-0716">Sensory transduction</keyword>
<accession>A0A8D3EB79</accession>
<dbReference type="CTD" id="796867"/>
<evidence type="ECO:0000256" key="3">
    <source>
        <dbReference type="ARBA" id="ARBA00022606"/>
    </source>
</evidence>
<dbReference type="PRINTS" id="PR00309">
    <property type="entry name" value="ARRESTIN"/>
</dbReference>
<evidence type="ECO:0000313" key="8">
    <source>
        <dbReference type="Ensembl" id="ENSSMAP00000069038.1"/>
    </source>
</evidence>
<dbReference type="SMART" id="SM01017">
    <property type="entry name" value="Arrestin_C"/>
    <property type="match status" value="1"/>
</dbReference>
<dbReference type="GeneTree" id="ENSGT00950000182887"/>
<dbReference type="Gene3D" id="2.60.40.640">
    <property type="match status" value="1"/>
</dbReference>
<name>A0A8D3EB79_SCOMX</name>
<protein>
    <recommendedName>
        <fullName evidence="2">Arrestin-C</fullName>
    </recommendedName>
    <alternativeName>
        <fullName evidence="6">Cone arrestin</fullName>
    </alternativeName>
</protein>
<dbReference type="GO" id="GO:0001664">
    <property type="term" value="F:G protein-coupled receptor binding"/>
    <property type="evidence" value="ECO:0007669"/>
    <property type="project" value="TreeGrafter"/>
</dbReference>
<dbReference type="Proteomes" id="UP000694558">
    <property type="component" value="Chromosome 13"/>
</dbReference>
<sequence length="384" mass="42078">MSKVFKKTSGNGHISLYLGKRDFVDHVDSVEIVDGVIKVDPAGLEGKKVFVYLACAFRYGSEELDVIGLSFRRDIWIQRVQVYPPTGDTTAKTPMQESLMKKVGEQGCPFTFQMPTDLPCSVALQPGPNDAGKACGVDFEVKGYIANAANNPDEVIEKKDTCRLMIRKIQFAPANNKPGPKAEISKQFMMTDKPVNLEASLEKEIYYHGDPISVKVKVNNETTKVVKKIQVSVEQLTNVVLYSSDTYAKPVCTEEFGETINANSTLEKTFQITPLLSSSKEKRGISVDGRLKDEDTHLASTTLSQGEKDMQGIIVSYKVKVNLIVSGGGLLGGLTSSDVTVELPLTLMSPKPAEHWIKGLFSSGDITSNSVRLLFQGPQRASFL</sequence>
<dbReference type="KEGG" id="smau:118319033"/>
<evidence type="ECO:0000256" key="2">
    <source>
        <dbReference type="ARBA" id="ARBA00017730"/>
    </source>
</evidence>
<dbReference type="GO" id="GO:0007399">
    <property type="term" value="P:nervous system development"/>
    <property type="evidence" value="ECO:0007669"/>
    <property type="project" value="UniProtKB-ARBA"/>
</dbReference>
<dbReference type="FunFam" id="2.60.40.840:FF:000002">
    <property type="entry name" value="Arrestin 3"/>
    <property type="match status" value="1"/>
</dbReference>
<evidence type="ECO:0000259" key="7">
    <source>
        <dbReference type="SMART" id="SM01017"/>
    </source>
</evidence>
<dbReference type="InterPro" id="IPR017864">
    <property type="entry name" value="Arrestin_CS"/>
</dbReference>
<evidence type="ECO:0000256" key="1">
    <source>
        <dbReference type="ARBA" id="ARBA00005298"/>
    </source>
</evidence>
<dbReference type="Ensembl" id="ENSSMAT00000060344.1">
    <property type="protein sequence ID" value="ENSSMAP00000069038.1"/>
    <property type="gene ID" value="ENSSMAG00000015726.2"/>
</dbReference>
<dbReference type="InterPro" id="IPR014753">
    <property type="entry name" value="Arrestin_N"/>
</dbReference>
<dbReference type="FunFam" id="2.60.40.640:FF:000011">
    <property type="entry name" value="S-arrestin isoform X2"/>
    <property type="match status" value="1"/>
</dbReference>
<dbReference type="GO" id="GO:0007601">
    <property type="term" value="P:visual perception"/>
    <property type="evidence" value="ECO:0007669"/>
    <property type="project" value="UniProtKB-KW"/>
</dbReference>
<evidence type="ECO:0000256" key="4">
    <source>
        <dbReference type="ARBA" id="ARBA00023305"/>
    </source>
</evidence>
<dbReference type="Gene3D" id="2.60.40.840">
    <property type="match status" value="1"/>
</dbReference>
<dbReference type="Pfam" id="PF02752">
    <property type="entry name" value="Arrestin_C"/>
    <property type="match status" value="1"/>
</dbReference>
<proteinExistence type="inferred from homology"/>
<dbReference type="GO" id="GO:0001750">
    <property type="term" value="C:photoreceptor outer segment"/>
    <property type="evidence" value="ECO:0007669"/>
    <property type="project" value="UniProtKB-ARBA"/>
</dbReference>
<comment type="function">
    <text evidence="5">May play a role in an as yet undefined retina-specific signal transduction. Could bind to photoactivated-phosphorylated red/green opsins.</text>
</comment>
<dbReference type="InterPro" id="IPR014756">
    <property type="entry name" value="Ig_E-set"/>
</dbReference>
<dbReference type="GO" id="GO:0002031">
    <property type="term" value="P:G protein-coupled receptor internalization"/>
    <property type="evidence" value="ECO:0007669"/>
    <property type="project" value="TreeGrafter"/>
</dbReference>
<dbReference type="Pfam" id="PF00339">
    <property type="entry name" value="Arrestin_N"/>
    <property type="match status" value="1"/>
</dbReference>
<dbReference type="InterPro" id="IPR011022">
    <property type="entry name" value="Arrestin_C-like"/>
</dbReference>
<dbReference type="InterPro" id="IPR011021">
    <property type="entry name" value="Arrestin-like_N"/>
</dbReference>
<organism evidence="8 9">
    <name type="scientific">Scophthalmus maximus</name>
    <name type="common">Turbot</name>
    <name type="synonym">Psetta maxima</name>
    <dbReference type="NCBI Taxonomy" id="52904"/>
    <lineage>
        <taxon>Eukaryota</taxon>
        <taxon>Metazoa</taxon>
        <taxon>Chordata</taxon>
        <taxon>Craniata</taxon>
        <taxon>Vertebrata</taxon>
        <taxon>Euteleostomi</taxon>
        <taxon>Actinopterygii</taxon>
        <taxon>Neopterygii</taxon>
        <taxon>Teleostei</taxon>
        <taxon>Neoteleostei</taxon>
        <taxon>Acanthomorphata</taxon>
        <taxon>Carangaria</taxon>
        <taxon>Pleuronectiformes</taxon>
        <taxon>Pleuronectoidei</taxon>
        <taxon>Scophthalmidae</taxon>
        <taxon>Scophthalmus</taxon>
    </lineage>
</organism>
<dbReference type="PANTHER" id="PTHR11792">
    <property type="entry name" value="ARRESTIN"/>
    <property type="match status" value="1"/>
</dbReference>
<feature type="domain" description="Arrestin C-terminal-like" evidence="7">
    <location>
        <begin position="191"/>
        <end position="352"/>
    </location>
</feature>
<dbReference type="PROSITE" id="PS00295">
    <property type="entry name" value="ARRESTINS"/>
    <property type="match status" value="1"/>
</dbReference>
<dbReference type="GO" id="GO:0007165">
    <property type="term" value="P:signal transduction"/>
    <property type="evidence" value="ECO:0007669"/>
    <property type="project" value="InterPro"/>
</dbReference>